<dbReference type="PANTHER" id="PTHR35807">
    <property type="entry name" value="TRANSCRIPTIONAL REGULATOR REDD-RELATED"/>
    <property type="match status" value="1"/>
</dbReference>
<accession>A0A8J4DRK4</accession>
<feature type="region of interest" description="Disordered" evidence="1">
    <location>
        <begin position="224"/>
        <end position="268"/>
    </location>
</feature>
<dbReference type="SUPFAM" id="SSF48452">
    <property type="entry name" value="TPR-like"/>
    <property type="match status" value="4"/>
</dbReference>
<gene>
    <name evidence="3" type="ORF">Val02_37590</name>
</gene>
<feature type="compositionally biased region" description="Pro residues" evidence="1">
    <location>
        <begin position="239"/>
        <end position="256"/>
    </location>
</feature>
<dbReference type="Gene3D" id="1.25.40.10">
    <property type="entry name" value="Tetratricopeptide repeat domain"/>
    <property type="match status" value="3"/>
</dbReference>
<dbReference type="Gene3D" id="1.10.10.10">
    <property type="entry name" value="Winged helix-like DNA-binding domain superfamily/Winged helix DNA-binding domain"/>
    <property type="match status" value="1"/>
</dbReference>
<dbReference type="Pfam" id="PF12862">
    <property type="entry name" value="ANAPC5"/>
    <property type="match status" value="1"/>
</dbReference>
<sequence>MAAAGYGKTTALRETLPGAVWCADPDPGRLAAGTLAALAAERPQWIVVDDLPPLPAAAGRALLAAAFALPEHTRVVLSTRRPFDAGAGLWRGRGALHEVRPAELALDVDAIADVLAAYGLVGQESDALPARLRDATDGWPALVHLAAETMRASGVPSELRDLAEPGTPLASYVDEEILGPLPARTLRLLRDVAAFAPVAPGLCAALGHPKAHAALAALARTGLLTDPTAPPPRTDRHPPAYPGPHAAPPMTAPCPRPHADPGPTGGWGDRRAVRAGPRVVPLVAAVAARPDRRRAGTAAAWYERHGPPLSAARAHHDAGDPARTAAVLDAHGAAILGAGGARDIVELTGDLPLSPRLTLLRGDALRTAGDIGRARRAYACAADALGPDDPGVAWRTGLVHYLRHETHEALAAFGKARVDPPDVSTVDGALVLAWTAVARLPHGDTATALDEAFRAVAAAEATGDDRTQATAHTALALCLALTGDPAGADRHHAQALHIAERAGDRLLVARIQVNRTFRLLRDARYPEALGTARLAVAAAASAGHANLHAIARCNEASALSRLGRHDEATRRFDGVMRAFHRLGSRRVAFPLVHIADLHARRGFPQQARTAYQEAVRVARDSGDDQALALALAGLARTLAVEEPEAAAVHAEEAMRRAGRDARVPALLGRGWVAAHAGDRRAATADADLAAALARELRERAGLAEALELRAAVTPDPASARAALAEALAIWRDGGAPVDADRVLVALGGLPGAGTDERLDALLAARRLAAAHPPAAAPRAGDDAAAPPAGPDGATAHPARVATGRAAPPRTPLHAIAPFHVHRRPLSIRTLGQFEVLLDGRPVPASAWQSRKARDLLRILVARRGRPIPRPELAELLWPDDDPARTGHRLSVLLSIVRTVLDPQKRCDQYVVADAAGVALDVGRLHVDVEDFLADVRHAARLRERGADADARALLTAALRGYADDPFADEPYADWTRPLREEGRAAYLRALRTLADLGRAAGDVEDALHHLGRILERDPYDEPAHRATVATLTAGGRHGEARRAFARWAAAMREIGVRPPPEDVLVRSRPRTR</sequence>
<name>A0A8J4DRK4_9ACTN</name>
<comment type="caution">
    <text evidence="3">The sequence shown here is derived from an EMBL/GenBank/DDBJ whole genome shotgun (WGS) entry which is preliminary data.</text>
</comment>
<keyword evidence="4" id="KW-1185">Reference proteome</keyword>
<dbReference type="SMART" id="SM00028">
    <property type="entry name" value="TPR"/>
    <property type="match status" value="5"/>
</dbReference>
<dbReference type="EMBL" id="BOPF01000012">
    <property type="protein sequence ID" value="GIJ46873.1"/>
    <property type="molecule type" value="Genomic_DNA"/>
</dbReference>
<proteinExistence type="predicted"/>
<dbReference type="Pfam" id="PF03704">
    <property type="entry name" value="BTAD"/>
    <property type="match status" value="1"/>
</dbReference>
<evidence type="ECO:0000313" key="4">
    <source>
        <dbReference type="Proteomes" id="UP000619260"/>
    </source>
</evidence>
<dbReference type="GO" id="GO:0006355">
    <property type="term" value="P:regulation of DNA-templated transcription"/>
    <property type="evidence" value="ECO:0007669"/>
    <property type="project" value="InterPro"/>
</dbReference>
<feature type="domain" description="Bacterial transcriptional activator" evidence="2">
    <location>
        <begin position="926"/>
        <end position="1064"/>
    </location>
</feature>
<feature type="compositionally biased region" description="Low complexity" evidence="1">
    <location>
        <begin position="772"/>
        <end position="798"/>
    </location>
</feature>
<dbReference type="InterPro" id="IPR016032">
    <property type="entry name" value="Sig_transdc_resp-reg_C-effctor"/>
</dbReference>
<organism evidence="3 4">
    <name type="scientific">Virgisporangium aliadipatigenens</name>
    <dbReference type="NCBI Taxonomy" id="741659"/>
    <lineage>
        <taxon>Bacteria</taxon>
        <taxon>Bacillati</taxon>
        <taxon>Actinomycetota</taxon>
        <taxon>Actinomycetes</taxon>
        <taxon>Micromonosporales</taxon>
        <taxon>Micromonosporaceae</taxon>
        <taxon>Virgisporangium</taxon>
    </lineage>
</organism>
<evidence type="ECO:0000313" key="3">
    <source>
        <dbReference type="EMBL" id="GIJ46873.1"/>
    </source>
</evidence>
<dbReference type="SUPFAM" id="SSF46894">
    <property type="entry name" value="C-terminal effector domain of the bipartite response regulators"/>
    <property type="match status" value="1"/>
</dbReference>
<dbReference type="InterPro" id="IPR019734">
    <property type="entry name" value="TPR_rpt"/>
</dbReference>
<dbReference type="InterPro" id="IPR011990">
    <property type="entry name" value="TPR-like_helical_dom_sf"/>
</dbReference>
<feature type="region of interest" description="Disordered" evidence="1">
    <location>
        <begin position="772"/>
        <end position="805"/>
    </location>
</feature>
<dbReference type="InterPro" id="IPR036388">
    <property type="entry name" value="WH-like_DNA-bd_sf"/>
</dbReference>
<dbReference type="InterPro" id="IPR026000">
    <property type="entry name" value="Apc5_dom"/>
</dbReference>
<reference evidence="3" key="1">
    <citation type="submission" date="2021-01" db="EMBL/GenBank/DDBJ databases">
        <title>Whole genome shotgun sequence of Virgisporangium aliadipatigenens NBRC 105644.</title>
        <authorList>
            <person name="Komaki H."/>
            <person name="Tamura T."/>
        </authorList>
    </citation>
    <scope>NUCLEOTIDE SEQUENCE</scope>
    <source>
        <strain evidence="3">NBRC 105644</strain>
    </source>
</reference>
<dbReference type="InterPro" id="IPR051677">
    <property type="entry name" value="AfsR-DnrI-RedD_regulator"/>
</dbReference>
<protein>
    <recommendedName>
        <fullName evidence="2">Bacterial transcriptional activator domain-containing protein</fullName>
    </recommendedName>
</protein>
<dbReference type="GO" id="GO:0003677">
    <property type="term" value="F:DNA binding"/>
    <property type="evidence" value="ECO:0007669"/>
    <property type="project" value="InterPro"/>
</dbReference>
<dbReference type="Proteomes" id="UP000619260">
    <property type="component" value="Unassembled WGS sequence"/>
</dbReference>
<dbReference type="InterPro" id="IPR005158">
    <property type="entry name" value="BTAD"/>
</dbReference>
<evidence type="ECO:0000259" key="2">
    <source>
        <dbReference type="SMART" id="SM01043"/>
    </source>
</evidence>
<dbReference type="AlphaFoldDB" id="A0A8J4DRK4"/>
<evidence type="ECO:0000256" key="1">
    <source>
        <dbReference type="SAM" id="MobiDB-lite"/>
    </source>
</evidence>
<dbReference type="SMART" id="SM01043">
    <property type="entry name" value="BTAD"/>
    <property type="match status" value="1"/>
</dbReference>